<dbReference type="PANTHER" id="PTHR43441">
    <property type="entry name" value="RIBOSOMAL-PROTEIN-SERINE ACETYLTRANSFERASE"/>
    <property type="match status" value="1"/>
</dbReference>
<dbReference type="PANTHER" id="PTHR43441:SF11">
    <property type="entry name" value="RIBOSOMAL-PROTEIN-SERINE ACETYLTRANSFERASE"/>
    <property type="match status" value="1"/>
</dbReference>
<dbReference type="InterPro" id="IPR051908">
    <property type="entry name" value="Ribosomal_N-acetyltransferase"/>
</dbReference>
<sequence length="132" mass="15697">MVNVSDEVKFLRYAKVKMQKQELFLLIILVNQQAVGMIDFHNFNQITKQAEVGYWLSEKYEKRGIMTKSLRWLMAYGFNSLKLKKIEIQVDKKNNNSLKIPRRLGFSEDKIIKNFAYYNGQHHDFVIFSQTK</sequence>
<reference evidence="2 3" key="1">
    <citation type="journal article" date="2021" name="Int. J. Syst. Evol. Microbiol.">
        <title>Streptococcus vicugnae sp. nov., isolated from faeces of alpacas (Vicugna pacos) and cattle (Bos taurus), Streptococcus zalophi sp. nov., and Streptococcus pacificus sp. nov., isolated from respiratory tract of California sea lions (Zalophus californianus).</title>
        <authorList>
            <person name="Volokhov D.V."/>
            <person name="Zagorodnyaya T.A."/>
            <person name="Shen Z."/>
            <person name="Blom J."/>
            <person name="Furtak V.A."/>
            <person name="Eisenberg T."/>
            <person name="Fan P."/>
            <person name="Jeong K.C."/>
            <person name="Gao Y."/>
            <person name="Zhang S."/>
            <person name="Amselle M."/>
        </authorList>
    </citation>
    <scope>NUCLEOTIDE SEQUENCE [LARGE SCALE GENOMIC DNA]</scope>
    <source>
        <strain evidence="2 3">CSL7591</strain>
    </source>
</reference>
<dbReference type="Proteomes" id="UP000653045">
    <property type="component" value="Unassembled WGS sequence"/>
</dbReference>
<organism evidence="2 3">
    <name type="scientific">Streptococcus pacificus</name>
    <dbReference type="NCBI Taxonomy" id="2740577"/>
    <lineage>
        <taxon>Bacteria</taxon>
        <taxon>Bacillati</taxon>
        <taxon>Bacillota</taxon>
        <taxon>Bacilli</taxon>
        <taxon>Lactobacillales</taxon>
        <taxon>Streptococcaceae</taxon>
        <taxon>Streptococcus</taxon>
    </lineage>
</organism>
<dbReference type="InterPro" id="IPR000182">
    <property type="entry name" value="GNAT_dom"/>
</dbReference>
<proteinExistence type="predicted"/>
<keyword evidence="3" id="KW-1185">Reference proteome</keyword>
<dbReference type="InterPro" id="IPR016181">
    <property type="entry name" value="Acyl_CoA_acyltransferase"/>
</dbReference>
<protein>
    <submittedName>
        <fullName evidence="2">GNAT family N-acetyltransferase</fullName>
    </submittedName>
</protein>
<evidence type="ECO:0000259" key="1">
    <source>
        <dbReference type="PROSITE" id="PS51186"/>
    </source>
</evidence>
<gene>
    <name evidence="2" type="ORF">JHK62_02990</name>
</gene>
<feature type="domain" description="N-acetyltransferase" evidence="1">
    <location>
        <begin position="1"/>
        <end position="132"/>
    </location>
</feature>
<evidence type="ECO:0000313" key="2">
    <source>
        <dbReference type="EMBL" id="MBJ8325647.1"/>
    </source>
</evidence>
<dbReference type="EMBL" id="JAENBO010000001">
    <property type="protein sequence ID" value="MBJ8325647.1"/>
    <property type="molecule type" value="Genomic_DNA"/>
</dbReference>
<dbReference type="Gene3D" id="3.40.630.30">
    <property type="match status" value="1"/>
</dbReference>
<accession>A0ABS0ZI70</accession>
<evidence type="ECO:0000313" key="3">
    <source>
        <dbReference type="Proteomes" id="UP000653045"/>
    </source>
</evidence>
<name>A0ABS0ZI70_9STRE</name>
<comment type="caution">
    <text evidence="2">The sequence shown here is derived from an EMBL/GenBank/DDBJ whole genome shotgun (WGS) entry which is preliminary data.</text>
</comment>
<dbReference type="SUPFAM" id="SSF55729">
    <property type="entry name" value="Acyl-CoA N-acyltransferases (Nat)"/>
    <property type="match status" value="1"/>
</dbReference>
<dbReference type="Pfam" id="PF13302">
    <property type="entry name" value="Acetyltransf_3"/>
    <property type="match status" value="1"/>
</dbReference>
<dbReference type="PROSITE" id="PS51186">
    <property type="entry name" value="GNAT"/>
    <property type="match status" value="1"/>
</dbReference>